<organism evidence="1">
    <name type="scientific">marine sediment metagenome</name>
    <dbReference type="NCBI Taxonomy" id="412755"/>
    <lineage>
        <taxon>unclassified sequences</taxon>
        <taxon>metagenomes</taxon>
        <taxon>ecological metagenomes</taxon>
    </lineage>
</organism>
<evidence type="ECO:0000313" key="1">
    <source>
        <dbReference type="EMBL" id="GAH04113.1"/>
    </source>
</evidence>
<accession>X1E632</accession>
<sequence>LKEEIEDGNYLADKYVPRMLFSYNNIVLTELLQKVENNDIIIKKSLKDSDA</sequence>
<dbReference type="AlphaFoldDB" id="X1E632"/>
<proteinExistence type="predicted"/>
<feature type="non-terminal residue" evidence="1">
    <location>
        <position position="1"/>
    </location>
</feature>
<name>X1E632_9ZZZZ</name>
<gene>
    <name evidence="1" type="ORF">S01H4_38025</name>
</gene>
<comment type="caution">
    <text evidence="1">The sequence shown here is derived from an EMBL/GenBank/DDBJ whole genome shotgun (WGS) entry which is preliminary data.</text>
</comment>
<dbReference type="EMBL" id="BART01020469">
    <property type="protein sequence ID" value="GAH04113.1"/>
    <property type="molecule type" value="Genomic_DNA"/>
</dbReference>
<reference evidence="1" key="1">
    <citation type="journal article" date="2014" name="Front. Microbiol.">
        <title>High frequency of phylogenetically diverse reductive dehalogenase-homologous genes in deep subseafloor sedimentary metagenomes.</title>
        <authorList>
            <person name="Kawai M."/>
            <person name="Futagami T."/>
            <person name="Toyoda A."/>
            <person name="Takaki Y."/>
            <person name="Nishi S."/>
            <person name="Hori S."/>
            <person name="Arai W."/>
            <person name="Tsubouchi T."/>
            <person name="Morono Y."/>
            <person name="Uchiyama I."/>
            <person name="Ito T."/>
            <person name="Fujiyama A."/>
            <person name="Inagaki F."/>
            <person name="Takami H."/>
        </authorList>
    </citation>
    <scope>NUCLEOTIDE SEQUENCE</scope>
    <source>
        <strain evidence="1">Expedition CK06-06</strain>
    </source>
</reference>
<protein>
    <submittedName>
        <fullName evidence="1">Uncharacterized protein</fullName>
    </submittedName>
</protein>